<dbReference type="InterPro" id="IPR029068">
    <property type="entry name" value="Glyas_Bleomycin-R_OHBP_Dase"/>
</dbReference>
<dbReference type="EMBL" id="CAFBMC010000095">
    <property type="protein sequence ID" value="CAB4908268.1"/>
    <property type="molecule type" value="Genomic_DNA"/>
</dbReference>
<organism evidence="2">
    <name type="scientific">freshwater metagenome</name>
    <dbReference type="NCBI Taxonomy" id="449393"/>
    <lineage>
        <taxon>unclassified sequences</taxon>
        <taxon>metagenomes</taxon>
        <taxon>ecological metagenomes</taxon>
    </lineage>
</organism>
<protein>
    <submittedName>
        <fullName evidence="2">Unannotated protein</fullName>
    </submittedName>
</protein>
<proteinExistence type="predicted"/>
<dbReference type="SUPFAM" id="SSF54593">
    <property type="entry name" value="Glyoxalase/Bleomycin resistance protein/Dihydroxybiphenyl dioxygenase"/>
    <property type="match status" value="1"/>
</dbReference>
<reference evidence="2" key="1">
    <citation type="submission" date="2020-05" db="EMBL/GenBank/DDBJ databases">
        <authorList>
            <person name="Chiriac C."/>
            <person name="Salcher M."/>
            <person name="Ghai R."/>
            <person name="Kavagutti S V."/>
        </authorList>
    </citation>
    <scope>NUCLEOTIDE SEQUENCE</scope>
</reference>
<dbReference type="AlphaFoldDB" id="A0A6J7GNL0"/>
<evidence type="ECO:0000313" key="3">
    <source>
        <dbReference type="EMBL" id="CAB5036354.1"/>
    </source>
</evidence>
<accession>A0A6J7GNL0</accession>
<dbReference type="PROSITE" id="PS51819">
    <property type="entry name" value="VOC"/>
    <property type="match status" value="1"/>
</dbReference>
<evidence type="ECO:0000259" key="1">
    <source>
        <dbReference type="PROSITE" id="PS51819"/>
    </source>
</evidence>
<dbReference type="Gene3D" id="3.10.180.10">
    <property type="entry name" value="2,3-Dihydroxybiphenyl 1,2-Dioxygenase, domain 1"/>
    <property type="match status" value="1"/>
</dbReference>
<dbReference type="EMBL" id="CAFBPZ010000019">
    <property type="protein sequence ID" value="CAB5036354.1"/>
    <property type="molecule type" value="Genomic_DNA"/>
</dbReference>
<dbReference type="InterPro" id="IPR037523">
    <property type="entry name" value="VOC_core"/>
</dbReference>
<evidence type="ECO:0000313" key="2">
    <source>
        <dbReference type="EMBL" id="CAB4908268.1"/>
    </source>
</evidence>
<gene>
    <name evidence="2" type="ORF">UFOPK3495_01406</name>
    <name evidence="3" type="ORF">UFOPK4237_00456</name>
</gene>
<feature type="domain" description="VOC" evidence="1">
    <location>
        <begin position="7"/>
        <end position="114"/>
    </location>
</feature>
<name>A0A6J7GNL0_9ZZZZ</name>
<sequence length="119" mass="12532">MHSAMQGLRTVIYPAPDLASAKSWWTALLGQEPYFDQPFYVGYDVAGYELGLLPTANQTDGALVYWGVDDVEAAIAEAMTQGATLHASASDVGDGIITGSVRTPSGSILGLICNPHFVA</sequence>